<organism evidence="1 2">
    <name type="scientific">Leucogyrophana mollusca</name>
    <dbReference type="NCBI Taxonomy" id="85980"/>
    <lineage>
        <taxon>Eukaryota</taxon>
        <taxon>Fungi</taxon>
        <taxon>Dikarya</taxon>
        <taxon>Basidiomycota</taxon>
        <taxon>Agaricomycotina</taxon>
        <taxon>Agaricomycetes</taxon>
        <taxon>Agaricomycetidae</taxon>
        <taxon>Boletales</taxon>
        <taxon>Boletales incertae sedis</taxon>
        <taxon>Leucogyrophana</taxon>
    </lineage>
</organism>
<feature type="non-terminal residue" evidence="1">
    <location>
        <position position="1"/>
    </location>
</feature>
<dbReference type="EMBL" id="MU266484">
    <property type="protein sequence ID" value="KAH7922445.1"/>
    <property type="molecule type" value="Genomic_DNA"/>
</dbReference>
<reference evidence="1" key="1">
    <citation type="journal article" date="2021" name="New Phytol.">
        <title>Evolutionary innovations through gain and loss of genes in the ectomycorrhizal Boletales.</title>
        <authorList>
            <person name="Wu G."/>
            <person name="Miyauchi S."/>
            <person name="Morin E."/>
            <person name="Kuo A."/>
            <person name="Drula E."/>
            <person name="Varga T."/>
            <person name="Kohler A."/>
            <person name="Feng B."/>
            <person name="Cao Y."/>
            <person name="Lipzen A."/>
            <person name="Daum C."/>
            <person name="Hundley H."/>
            <person name="Pangilinan J."/>
            <person name="Johnson J."/>
            <person name="Barry K."/>
            <person name="LaButti K."/>
            <person name="Ng V."/>
            <person name="Ahrendt S."/>
            <person name="Min B."/>
            <person name="Choi I.G."/>
            <person name="Park H."/>
            <person name="Plett J.M."/>
            <person name="Magnuson J."/>
            <person name="Spatafora J.W."/>
            <person name="Nagy L.G."/>
            <person name="Henrissat B."/>
            <person name="Grigoriev I.V."/>
            <person name="Yang Z.L."/>
            <person name="Xu J."/>
            <person name="Martin F.M."/>
        </authorList>
    </citation>
    <scope>NUCLEOTIDE SEQUENCE</scope>
    <source>
        <strain evidence="1">KUC20120723A-06</strain>
    </source>
</reference>
<comment type="caution">
    <text evidence="1">The sequence shown here is derived from an EMBL/GenBank/DDBJ whole genome shotgun (WGS) entry which is preliminary data.</text>
</comment>
<gene>
    <name evidence="1" type="ORF">BV22DRAFT_1037468</name>
</gene>
<evidence type="ECO:0000313" key="1">
    <source>
        <dbReference type="EMBL" id="KAH7922445.1"/>
    </source>
</evidence>
<sequence length="297" mass="32872">MSFRSVMFTKPVQLCKLAGKTAFSRYRKLSLIGKALIWFLLFFYASLLLFIIVVTPGRIAQFVHDRAQDIRRLRYGSLILFLVIVLISFPPFIGHTTMVNLCGFTYGLHGFIPAAAGTMAGSAIVFVVLRLLFSERLRQWSSTNEKWQALETVVRARGLPLIILIRVSSFPPWVYSNSLFASIESVSLPQFVIATLFVLPKVFLFTFVGSRLGKLSDGEERSHMDTPTKIINSLLVVGGVLLAVAGGSIVYFLMQKQIKALHASTSHQDELAADALEDAEEGAPLLRNVSSDSVDTP</sequence>
<dbReference type="Proteomes" id="UP000790709">
    <property type="component" value="Unassembled WGS sequence"/>
</dbReference>
<name>A0ACB8BAW1_9AGAM</name>
<evidence type="ECO:0000313" key="2">
    <source>
        <dbReference type="Proteomes" id="UP000790709"/>
    </source>
</evidence>
<accession>A0ACB8BAW1</accession>
<keyword evidence="2" id="KW-1185">Reference proteome</keyword>
<protein>
    <submittedName>
        <fullName evidence="1">Golgi apparatus membrane protein TVP38</fullName>
    </submittedName>
</protein>
<proteinExistence type="predicted"/>